<evidence type="ECO:0000256" key="5">
    <source>
        <dbReference type="ARBA" id="ARBA00023136"/>
    </source>
</evidence>
<comment type="subcellular location">
    <subcellularLocation>
        <location evidence="1 7">Membrane</location>
        <topology evidence="1 7">Multi-pass membrane protein</topology>
    </subcellularLocation>
</comment>
<feature type="transmembrane region" description="Helical" evidence="7">
    <location>
        <begin position="89"/>
        <end position="110"/>
    </location>
</feature>
<dbReference type="CDD" id="cd03156">
    <property type="entry name" value="uroplakin_I_like_LEL"/>
    <property type="match status" value="1"/>
</dbReference>
<evidence type="ECO:0000256" key="7">
    <source>
        <dbReference type="RuleBase" id="RU361218"/>
    </source>
</evidence>
<dbReference type="FunFam" id="1.10.1450.10:FF:000012">
    <property type="entry name" value="Tetraspanin"/>
    <property type="match status" value="1"/>
</dbReference>
<evidence type="ECO:0000256" key="6">
    <source>
        <dbReference type="ARBA" id="ARBA00023180"/>
    </source>
</evidence>
<evidence type="ECO:0000313" key="9">
    <source>
        <dbReference type="Proteomes" id="UP001142489"/>
    </source>
</evidence>
<evidence type="ECO:0000256" key="1">
    <source>
        <dbReference type="ARBA" id="ARBA00004141"/>
    </source>
</evidence>
<dbReference type="GO" id="GO:0005886">
    <property type="term" value="C:plasma membrane"/>
    <property type="evidence" value="ECO:0007669"/>
    <property type="project" value="TreeGrafter"/>
</dbReference>
<reference evidence="8" key="1">
    <citation type="journal article" date="2023" name="DNA Res.">
        <title>Chromosome-level genome assembly of Phrynocephalus forsythii using third-generation DNA sequencing and Hi-C analysis.</title>
        <authorList>
            <person name="Qi Y."/>
            <person name="Zhao W."/>
            <person name="Zhao Y."/>
            <person name="Niu C."/>
            <person name="Cao S."/>
            <person name="Zhang Y."/>
        </authorList>
    </citation>
    <scope>NUCLEOTIDE SEQUENCE</scope>
    <source>
        <tissue evidence="8">Muscle</tissue>
    </source>
</reference>
<proteinExistence type="inferred from homology"/>
<dbReference type="Pfam" id="PF00335">
    <property type="entry name" value="Tetraspanin"/>
    <property type="match status" value="1"/>
</dbReference>
<dbReference type="InterPro" id="IPR008952">
    <property type="entry name" value="Tetraspanin_EC2_sf"/>
</dbReference>
<dbReference type="OrthoDB" id="10033535at2759"/>
<dbReference type="PANTHER" id="PTHR19282:SF558">
    <property type="entry name" value="TETRASPANIN"/>
    <property type="match status" value="1"/>
</dbReference>
<keyword evidence="5 7" id="KW-0472">Membrane</keyword>
<feature type="transmembrane region" description="Helical" evidence="7">
    <location>
        <begin position="45"/>
        <end position="69"/>
    </location>
</feature>
<sequence length="280" mass="31642">MASISEDGKETELGVICIWRLLVVPAAPCPPQIILKMTVIFLMKYLMFVFNGLVFIGGICLLSVGIWVITDPDGVQNIISNPYLNAGAFLVVFVGVALSFLGFLGCYGAISQNREMLLFFFLLVLLAFIVEIVAAVLIHIHGQKIRDDFFLTQLKQNYQGDNSSDVFSRTWNTFMTMFACCGISGPDDFKECSYFREKQPDDFWPHACCVRIRSEKRATVLDLKLCKQQDPKFINSQGCFSMIARILQKYVSITEACCLGVITIEIFAMFFACCLYRYFD</sequence>
<name>A0A9Q0XWJ5_9SAUR</name>
<dbReference type="AlphaFoldDB" id="A0A9Q0XWJ5"/>
<keyword evidence="6" id="KW-0325">Glycoprotein</keyword>
<dbReference type="PRINTS" id="PR00259">
    <property type="entry name" value="TMFOUR"/>
</dbReference>
<feature type="transmembrane region" description="Helical" evidence="7">
    <location>
        <begin position="259"/>
        <end position="279"/>
    </location>
</feature>
<dbReference type="InterPro" id="IPR000301">
    <property type="entry name" value="Tetraspanin_animals"/>
</dbReference>
<evidence type="ECO:0000256" key="3">
    <source>
        <dbReference type="ARBA" id="ARBA00022692"/>
    </source>
</evidence>
<gene>
    <name evidence="8" type="ORF">JRQ81_014031</name>
</gene>
<dbReference type="InterPro" id="IPR018499">
    <property type="entry name" value="Tetraspanin/Peripherin"/>
</dbReference>
<accession>A0A9Q0XWJ5</accession>
<evidence type="ECO:0000256" key="4">
    <source>
        <dbReference type="ARBA" id="ARBA00022989"/>
    </source>
</evidence>
<keyword evidence="9" id="KW-1185">Reference proteome</keyword>
<dbReference type="PIRSF" id="PIRSF002419">
    <property type="entry name" value="Tetraspanin"/>
    <property type="match status" value="1"/>
</dbReference>
<dbReference type="SUPFAM" id="SSF48652">
    <property type="entry name" value="Tetraspanin"/>
    <property type="match status" value="1"/>
</dbReference>
<dbReference type="Gene3D" id="1.10.1450.10">
    <property type="entry name" value="Tetraspanin"/>
    <property type="match status" value="1"/>
</dbReference>
<feature type="transmembrane region" description="Helical" evidence="7">
    <location>
        <begin position="117"/>
        <end position="140"/>
    </location>
</feature>
<organism evidence="8 9">
    <name type="scientific">Phrynocephalus forsythii</name>
    <dbReference type="NCBI Taxonomy" id="171643"/>
    <lineage>
        <taxon>Eukaryota</taxon>
        <taxon>Metazoa</taxon>
        <taxon>Chordata</taxon>
        <taxon>Craniata</taxon>
        <taxon>Vertebrata</taxon>
        <taxon>Euteleostomi</taxon>
        <taxon>Lepidosauria</taxon>
        <taxon>Squamata</taxon>
        <taxon>Bifurcata</taxon>
        <taxon>Unidentata</taxon>
        <taxon>Episquamata</taxon>
        <taxon>Toxicofera</taxon>
        <taxon>Iguania</taxon>
        <taxon>Acrodonta</taxon>
        <taxon>Agamidae</taxon>
        <taxon>Agaminae</taxon>
        <taxon>Phrynocephalus</taxon>
    </lineage>
</organism>
<dbReference type="PANTHER" id="PTHR19282">
    <property type="entry name" value="TETRASPANIN"/>
    <property type="match status" value="1"/>
</dbReference>
<comment type="similarity">
    <text evidence="2 7">Belongs to the tetraspanin (TM4SF) family.</text>
</comment>
<protein>
    <recommendedName>
        <fullName evidence="7">Tetraspanin</fullName>
    </recommendedName>
</protein>
<dbReference type="Proteomes" id="UP001142489">
    <property type="component" value="Unassembled WGS sequence"/>
</dbReference>
<evidence type="ECO:0000313" key="8">
    <source>
        <dbReference type="EMBL" id="KAJ7331851.1"/>
    </source>
</evidence>
<evidence type="ECO:0000256" key="2">
    <source>
        <dbReference type="ARBA" id="ARBA00006840"/>
    </source>
</evidence>
<keyword evidence="3 7" id="KW-0812">Transmembrane</keyword>
<comment type="caution">
    <text evidence="8">The sequence shown here is derived from an EMBL/GenBank/DDBJ whole genome shotgun (WGS) entry which is preliminary data.</text>
</comment>
<keyword evidence="4 7" id="KW-1133">Transmembrane helix</keyword>
<dbReference type="EMBL" id="JAPFRF010000005">
    <property type="protein sequence ID" value="KAJ7331851.1"/>
    <property type="molecule type" value="Genomic_DNA"/>
</dbReference>